<reference evidence="7 8" key="1">
    <citation type="submission" date="2016-11" db="EMBL/GenBank/DDBJ databases">
        <title>Genome sequences of unsequenced Mycobacteria.</title>
        <authorList>
            <person name="Greninger A.L."/>
            <person name="Fang F."/>
            <person name="Jerome K.R."/>
        </authorList>
    </citation>
    <scope>NUCLEOTIDE SEQUENCE [LARGE SCALE GENOMIC DNA]</scope>
    <source>
        <strain evidence="7 8">M11</strain>
    </source>
</reference>
<dbReference type="Gene3D" id="3.40.462.20">
    <property type="match status" value="1"/>
</dbReference>
<comment type="cofactor">
    <cofactor evidence="1">
        <name>FAD</name>
        <dbReference type="ChEBI" id="CHEBI:57692"/>
    </cofactor>
</comment>
<evidence type="ECO:0000256" key="3">
    <source>
        <dbReference type="ARBA" id="ARBA00022630"/>
    </source>
</evidence>
<dbReference type="EMBL" id="MPNT01000010">
    <property type="protein sequence ID" value="OJZ73520.1"/>
    <property type="molecule type" value="Genomic_DNA"/>
</dbReference>
<dbReference type="SUPFAM" id="SSF56176">
    <property type="entry name" value="FAD-binding/transporter-associated domain-like"/>
    <property type="match status" value="1"/>
</dbReference>
<keyword evidence="4" id="KW-0274">FAD</keyword>
<evidence type="ECO:0000256" key="5">
    <source>
        <dbReference type="ARBA" id="ARBA00023002"/>
    </source>
</evidence>
<dbReference type="RefSeq" id="WP_073875227.1">
    <property type="nucleotide sequence ID" value="NZ_MPNT01000010.1"/>
</dbReference>
<dbReference type="InterPro" id="IPR016169">
    <property type="entry name" value="FAD-bd_PCMH_sub2"/>
</dbReference>
<evidence type="ECO:0000313" key="7">
    <source>
        <dbReference type="EMBL" id="OJZ73520.1"/>
    </source>
</evidence>
<dbReference type="Proteomes" id="UP000186438">
    <property type="component" value="Unassembled WGS sequence"/>
</dbReference>
<name>A0A1Q4HV03_9MYCO</name>
<dbReference type="STRING" id="53378.BRW65_12865"/>
<dbReference type="Gene3D" id="3.30.43.10">
    <property type="entry name" value="Uridine Diphospho-n-acetylenolpyruvylglucosamine Reductase, domain 2"/>
    <property type="match status" value="1"/>
</dbReference>
<dbReference type="InterPro" id="IPR006094">
    <property type="entry name" value="Oxid_FAD_bind_N"/>
</dbReference>
<dbReference type="PANTHER" id="PTHR42973:SF39">
    <property type="entry name" value="FAD-BINDING PCMH-TYPE DOMAIN-CONTAINING PROTEIN"/>
    <property type="match status" value="1"/>
</dbReference>
<dbReference type="PROSITE" id="PS51387">
    <property type="entry name" value="FAD_PCMH"/>
    <property type="match status" value="1"/>
</dbReference>
<dbReference type="InterPro" id="IPR050416">
    <property type="entry name" value="FAD-linked_Oxidoreductase"/>
</dbReference>
<evidence type="ECO:0000256" key="2">
    <source>
        <dbReference type="ARBA" id="ARBA00005466"/>
    </source>
</evidence>
<dbReference type="Pfam" id="PF01565">
    <property type="entry name" value="FAD_binding_4"/>
    <property type="match status" value="1"/>
</dbReference>
<dbReference type="InterPro" id="IPR016167">
    <property type="entry name" value="FAD-bd_PCMH_sub1"/>
</dbReference>
<comment type="similarity">
    <text evidence="2">Belongs to the oxygen-dependent FAD-linked oxidoreductase family.</text>
</comment>
<keyword evidence="5" id="KW-0560">Oxidoreductase</keyword>
<accession>A0A1Q4HV03</accession>
<dbReference type="Gene3D" id="3.30.465.10">
    <property type="match status" value="1"/>
</dbReference>
<feature type="domain" description="FAD-binding PCMH-type" evidence="6">
    <location>
        <begin position="38"/>
        <end position="208"/>
    </location>
</feature>
<dbReference type="Pfam" id="PF08031">
    <property type="entry name" value="BBE"/>
    <property type="match status" value="1"/>
</dbReference>
<proteinExistence type="inferred from homology"/>
<gene>
    <name evidence="7" type="ORF">BRW65_12865</name>
</gene>
<protein>
    <recommendedName>
        <fullName evidence="6">FAD-binding PCMH-type domain-containing protein</fullName>
    </recommendedName>
</protein>
<dbReference type="AlphaFoldDB" id="A0A1Q4HV03"/>
<keyword evidence="8" id="KW-1185">Reference proteome</keyword>
<evidence type="ECO:0000259" key="6">
    <source>
        <dbReference type="PROSITE" id="PS51387"/>
    </source>
</evidence>
<evidence type="ECO:0000256" key="1">
    <source>
        <dbReference type="ARBA" id="ARBA00001974"/>
    </source>
</evidence>
<sequence>MAAWGDKLSELQAAVQGPVETERTLGYTQEVAVFNTAVQHRPAVVVGAASAGDVSTAVKFAARHGLKIAVLNTGHGPSLASDGDTLMITTKRMSGIAINAETRLARVDAGVRFGALVEAAAEYGLAPLPGSSSGVGVVGYTLSGGASLTMGRKYGWAADHVTRIDVVTGDGQLRRVSPHSEADLFGALLGGKGNFGVVTAMEFSLFPVTTLYAGSIFYSGRHARQVLDAYRELTATAPDELSTSLALLNLPPLPGLPSFMQGQLTISLRVSFAGDGAVGARLIDSMRQVAPALADTVRSIPYTEFASISNDPTDPAAAVEHFGLLRELTQDTVAAIVDVVGPDSGSPINIVDIRHLQGAFGRPAPFPNAVGARHAAFAFFGLTIVPPGHKPVHHMHCGSELLTALKPWLHEMASPSFQGPSDATEERARKAYDPEVYDRLRVVKTNYDPHNRFRLNHNIPPHGSA</sequence>
<dbReference type="InterPro" id="IPR012951">
    <property type="entry name" value="BBE"/>
</dbReference>
<evidence type="ECO:0000256" key="4">
    <source>
        <dbReference type="ARBA" id="ARBA00022827"/>
    </source>
</evidence>
<evidence type="ECO:0000313" key="8">
    <source>
        <dbReference type="Proteomes" id="UP000186438"/>
    </source>
</evidence>
<dbReference type="OrthoDB" id="545125at2"/>
<dbReference type="InterPro" id="IPR036318">
    <property type="entry name" value="FAD-bd_PCMH-like_sf"/>
</dbReference>
<dbReference type="PANTHER" id="PTHR42973">
    <property type="entry name" value="BINDING OXIDOREDUCTASE, PUTATIVE (AFU_ORTHOLOGUE AFUA_1G17690)-RELATED"/>
    <property type="match status" value="1"/>
</dbReference>
<dbReference type="InterPro" id="IPR016166">
    <property type="entry name" value="FAD-bd_PCMH"/>
</dbReference>
<dbReference type="GO" id="GO:0016491">
    <property type="term" value="F:oxidoreductase activity"/>
    <property type="evidence" value="ECO:0007669"/>
    <property type="project" value="UniProtKB-KW"/>
</dbReference>
<organism evidence="7 8">
    <name type="scientific">Mycobacterium paraffinicum</name>
    <dbReference type="NCBI Taxonomy" id="53378"/>
    <lineage>
        <taxon>Bacteria</taxon>
        <taxon>Bacillati</taxon>
        <taxon>Actinomycetota</taxon>
        <taxon>Actinomycetes</taxon>
        <taxon>Mycobacteriales</taxon>
        <taxon>Mycobacteriaceae</taxon>
        <taxon>Mycobacterium</taxon>
    </lineage>
</organism>
<comment type="caution">
    <text evidence="7">The sequence shown here is derived from an EMBL/GenBank/DDBJ whole genome shotgun (WGS) entry which is preliminary data.</text>
</comment>
<keyword evidence="3" id="KW-0285">Flavoprotein</keyword>
<dbReference type="GO" id="GO:0071949">
    <property type="term" value="F:FAD binding"/>
    <property type="evidence" value="ECO:0007669"/>
    <property type="project" value="InterPro"/>
</dbReference>